<name>A0A1G1YK37_9BACT</name>
<reference evidence="2 3" key="1">
    <citation type="journal article" date="2016" name="Nat. Commun.">
        <title>Thousands of microbial genomes shed light on interconnected biogeochemical processes in an aquifer system.</title>
        <authorList>
            <person name="Anantharaman K."/>
            <person name="Brown C.T."/>
            <person name="Hug L.A."/>
            <person name="Sharon I."/>
            <person name="Castelle C.J."/>
            <person name="Probst A.J."/>
            <person name="Thomas B.C."/>
            <person name="Singh A."/>
            <person name="Wilkins M.J."/>
            <person name="Karaoz U."/>
            <person name="Brodie E.L."/>
            <person name="Williams K.H."/>
            <person name="Hubbard S.S."/>
            <person name="Banfield J.F."/>
        </authorList>
    </citation>
    <scope>NUCLEOTIDE SEQUENCE [LARGE SCALE GENOMIC DNA]</scope>
</reference>
<protein>
    <submittedName>
        <fullName evidence="2">Uncharacterized protein</fullName>
    </submittedName>
</protein>
<feature type="transmembrane region" description="Helical" evidence="1">
    <location>
        <begin position="143"/>
        <end position="170"/>
    </location>
</feature>
<evidence type="ECO:0000256" key="1">
    <source>
        <dbReference type="SAM" id="Phobius"/>
    </source>
</evidence>
<dbReference type="EMBL" id="MHIL01000010">
    <property type="protein sequence ID" value="OGY52030.1"/>
    <property type="molecule type" value="Genomic_DNA"/>
</dbReference>
<accession>A0A1G1YK37</accession>
<proteinExistence type="predicted"/>
<organism evidence="2 3">
    <name type="scientific">Candidatus Buchananbacteria bacterium RIFCSPHIGHO2_02_FULL_56_16</name>
    <dbReference type="NCBI Taxonomy" id="1797542"/>
    <lineage>
        <taxon>Bacteria</taxon>
        <taxon>Candidatus Buchananiibacteriota</taxon>
    </lineage>
</organism>
<dbReference type="STRING" id="1797542.A3J59_03890"/>
<dbReference type="Proteomes" id="UP000177310">
    <property type="component" value="Unassembled WGS sequence"/>
</dbReference>
<feature type="transmembrane region" description="Helical" evidence="1">
    <location>
        <begin position="109"/>
        <end position="137"/>
    </location>
</feature>
<evidence type="ECO:0000313" key="2">
    <source>
        <dbReference type="EMBL" id="OGY52030.1"/>
    </source>
</evidence>
<dbReference type="AlphaFoldDB" id="A0A1G1YK37"/>
<evidence type="ECO:0000313" key="3">
    <source>
        <dbReference type="Proteomes" id="UP000177310"/>
    </source>
</evidence>
<gene>
    <name evidence="2" type="ORF">A3J59_03890</name>
</gene>
<sequence length="180" mass="18540">MAKPLGKTLREALIQPASLGIALSVTALMLVTTVTLMNNSFLQAVLASGSFSPSQKLRIVWVTLGSFRTTLSGVEQAMTLLTAVLSGINIAVLTYYIKQRVAMQAALGASTLGIVGSLLGVGCASCGSVLLVSLFGFSTAAGFLAALPLGGMEFGLGSIAILTLSIAFMLKKLRSPLVCK</sequence>
<keyword evidence="1" id="KW-0812">Transmembrane</keyword>
<feature type="transmembrane region" description="Helical" evidence="1">
    <location>
        <begin position="12"/>
        <end position="36"/>
    </location>
</feature>
<keyword evidence="1" id="KW-0472">Membrane</keyword>
<feature type="transmembrane region" description="Helical" evidence="1">
    <location>
        <begin position="77"/>
        <end position="97"/>
    </location>
</feature>
<comment type="caution">
    <text evidence="2">The sequence shown here is derived from an EMBL/GenBank/DDBJ whole genome shotgun (WGS) entry which is preliminary data.</text>
</comment>
<keyword evidence="1" id="KW-1133">Transmembrane helix</keyword>